<dbReference type="HAMAP" id="MF_03232">
    <property type="entry name" value="YFT2"/>
    <property type="match status" value="1"/>
</dbReference>
<organism evidence="10 11">
    <name type="scientific">Saccharomyces arboricola (strain H-6 / AS 2.3317 / CBS 10644)</name>
    <name type="common">Yeast</name>
    <dbReference type="NCBI Taxonomy" id="1160507"/>
    <lineage>
        <taxon>Eukaryota</taxon>
        <taxon>Fungi</taxon>
        <taxon>Dikarya</taxon>
        <taxon>Ascomycota</taxon>
        <taxon>Saccharomycotina</taxon>
        <taxon>Saccharomycetes</taxon>
        <taxon>Saccharomycetales</taxon>
        <taxon>Saccharomycetaceae</taxon>
        <taxon>Saccharomyces</taxon>
    </lineage>
</organism>
<keyword evidence="7 8" id="KW-0472">Membrane</keyword>
<proteinExistence type="inferred from homology"/>
<comment type="subcellular location">
    <subcellularLocation>
        <location evidence="1 8">Endoplasmic reticulum membrane</location>
        <topology evidence="1 8">Multi-pass membrane protein</topology>
    </subcellularLocation>
</comment>
<feature type="active site" evidence="8">
    <location>
        <position position="239"/>
    </location>
</feature>
<evidence type="ECO:0000256" key="8">
    <source>
        <dbReference type="HAMAP-Rule" id="MF_03232"/>
    </source>
</evidence>
<name>J8PJJ4_SACAR</name>
<dbReference type="GO" id="GO:0140042">
    <property type="term" value="P:lipid droplet formation"/>
    <property type="evidence" value="ECO:0007669"/>
    <property type="project" value="UniProtKB-UniRule"/>
</dbReference>
<feature type="transmembrane region" description="Helical" evidence="9">
    <location>
        <begin position="62"/>
        <end position="81"/>
    </location>
</feature>
<evidence type="ECO:0000256" key="4">
    <source>
        <dbReference type="ARBA" id="ARBA00022824"/>
    </source>
</evidence>
<keyword evidence="3 8" id="KW-0378">Hydrolase</keyword>
<comment type="catalytic activity">
    <reaction evidence="8">
        <text>an acyl-CoA + H2O = an acyl-4'-phosphopantetheine + adenosine 3',5'-bisphosphate + 2 H(+)</text>
        <dbReference type="Rhea" id="RHEA:50044"/>
        <dbReference type="ChEBI" id="CHEBI:15377"/>
        <dbReference type="ChEBI" id="CHEBI:15378"/>
        <dbReference type="ChEBI" id="CHEBI:58342"/>
        <dbReference type="ChEBI" id="CHEBI:58343"/>
        <dbReference type="ChEBI" id="CHEBI:132023"/>
    </reaction>
</comment>
<dbReference type="GO" id="GO:0005789">
    <property type="term" value="C:endoplasmic reticulum membrane"/>
    <property type="evidence" value="ECO:0007669"/>
    <property type="project" value="UniProtKB-SubCell"/>
</dbReference>
<dbReference type="GO" id="GO:0008654">
    <property type="term" value="P:phospholipid biosynthetic process"/>
    <property type="evidence" value="ECO:0007669"/>
    <property type="project" value="UniProtKB-KW"/>
</dbReference>
<reference evidence="10 11" key="1">
    <citation type="journal article" date="2013" name="BMC Genomics">
        <title>High quality de novo sequencing and assembly of the Saccharomyces arboricolus genome.</title>
        <authorList>
            <person name="Liti G."/>
            <person name="Nguyen Ba A.N."/>
            <person name="Blythe M."/>
            <person name="Mueller C.A."/>
            <person name="Bergstroem A."/>
            <person name="Cubillos F.A."/>
            <person name="Dafhnis-Calas F."/>
            <person name="Khoshraftar S."/>
            <person name="Malla S."/>
            <person name="Mehta N."/>
            <person name="Siow C.C."/>
            <person name="Warringer J."/>
            <person name="Moses A.M."/>
            <person name="Louis E.J."/>
            <person name="Nieduszynski C.A."/>
        </authorList>
    </citation>
    <scope>NUCLEOTIDE SEQUENCE [LARGE SCALE GENOMIC DNA]</scope>
    <source>
        <strain evidence="11">H-6 / AS 2.3317 / CBS 10644</strain>
    </source>
</reference>
<protein>
    <recommendedName>
        <fullName evidence="8">Acyl-coenzyme A diphosphatase YFT2</fullName>
        <ecNumber evidence="8">3.6.1.-</ecNumber>
    </recommendedName>
    <alternativeName>
        <fullName evidence="8">FIT family protein YFT2</fullName>
    </alternativeName>
</protein>
<dbReference type="AlphaFoldDB" id="J8PJJ4"/>
<feature type="active site" evidence="8">
    <location>
        <position position="178"/>
    </location>
</feature>
<dbReference type="GO" id="GO:0010945">
    <property type="term" value="F:coenzyme A diphosphatase activity"/>
    <property type="evidence" value="ECO:0007669"/>
    <property type="project" value="InterPro"/>
</dbReference>
<keyword evidence="8" id="KW-0594">Phospholipid biosynthesis</keyword>
<evidence type="ECO:0000256" key="1">
    <source>
        <dbReference type="ARBA" id="ARBA00004477"/>
    </source>
</evidence>
<evidence type="ECO:0000313" key="10">
    <source>
        <dbReference type="EMBL" id="EJS42285.1"/>
    </source>
</evidence>
<keyword evidence="6" id="KW-0443">Lipid metabolism</keyword>
<sequence length="274" mass="31916">MIRQLYYYSRKAYLVYPIQVLIGAIITILVSTETLDYQKKTYALLKSSNFLNKIFAYKANQLWPFLFFSLSFLQIYFHYLARLDVLPLPISSSGAGPIHLSYTNVWSLLKNRVIITMVAQYGCKFILKDLLLFLCFQFIDHVFVWTGGECTSGSGTTSAEKCHLEEGEWHGGFDISGHFCFLVNISMILWMELHLFSRFVQTEDMFWVVNKWVRACLAIICAVLVIWICILWVTSIYYHTVLEKILGCLMGYICPIFIYYILPKIKGLHDYIYI</sequence>
<comment type="function">
    <text evidence="8">Fatty acyl-coenzyme A (CoA) diphosphatase that hydrolyzes fatty acyl-CoA to yield acyl-4'-phosphopantetheine and adenosine 3',5'-bisphosphate. Preferentially hydrolyzes unsaturated long-chain acyl-CoA substrates in the endoplasmic reticulum (ER) lumen. This catalytic activity is required for maintaining ER structure and for lipid droplets (LDs) biogenesis, which are lipid storage organelles involved in maintaining lipid and energy homeostasis. May directly bind to diacylglycerol (DAGs) and triacylglycerol, which is also important for LD biogenesis. May support directional budding of nacent LDs from the ER into the cytosol by reducing DAG levels at sites of LD formation. May play a role in the regulation of cell morphology and cytoskeletal organization). Involved in phospholipid biosynthesis.</text>
</comment>
<evidence type="ECO:0000256" key="3">
    <source>
        <dbReference type="ARBA" id="ARBA00022801"/>
    </source>
</evidence>
<dbReference type="InterPro" id="IPR019388">
    <property type="entry name" value="FIT"/>
</dbReference>
<dbReference type="InterPro" id="IPR046398">
    <property type="entry name" value="YFT2"/>
</dbReference>
<keyword evidence="4 8" id="KW-0256">Endoplasmic reticulum</keyword>
<dbReference type="EC" id="3.6.1.-" evidence="8"/>
<evidence type="ECO:0000313" key="11">
    <source>
        <dbReference type="Proteomes" id="UP000006968"/>
    </source>
</evidence>
<dbReference type="OrthoDB" id="5579088at2759"/>
<keyword evidence="8" id="KW-1208">Phospholipid metabolism</keyword>
<comment type="similarity">
    <text evidence="8">Belongs to the FIT family. Yeast FIT2A/YFT2 subfamily.</text>
</comment>
<dbReference type="PANTHER" id="PTHR23129">
    <property type="entry name" value="ACYL-COENZYME A DIPHOSPHATASE FITM2"/>
    <property type="match status" value="1"/>
</dbReference>
<keyword evidence="5 8" id="KW-1133">Transmembrane helix</keyword>
<dbReference type="PANTHER" id="PTHR23129:SF0">
    <property type="entry name" value="ACYL-COENZYME A DIPHOSPHATASE FITM2"/>
    <property type="match status" value="1"/>
</dbReference>
<feature type="transmembrane region" description="Helical" evidence="9">
    <location>
        <begin position="244"/>
        <end position="262"/>
    </location>
</feature>
<keyword evidence="11" id="KW-1185">Reference proteome</keyword>
<dbReference type="Pfam" id="PF10261">
    <property type="entry name" value="FIT"/>
    <property type="match status" value="2"/>
</dbReference>
<keyword evidence="8" id="KW-0444">Lipid biosynthesis</keyword>
<dbReference type="EMBL" id="ALIE01000155">
    <property type="protein sequence ID" value="EJS42285.1"/>
    <property type="molecule type" value="Genomic_DNA"/>
</dbReference>
<evidence type="ECO:0000256" key="9">
    <source>
        <dbReference type="SAM" id="Phobius"/>
    </source>
</evidence>
<comment type="catalytic activity">
    <reaction evidence="8">
        <text>hexadecanoyl-CoA + H2O = S-hexadecanoyl-4'-phosphopantetheine + adenosine 3',5'-bisphosphate + 2 H(+)</text>
        <dbReference type="Rhea" id="RHEA:50032"/>
        <dbReference type="ChEBI" id="CHEBI:15377"/>
        <dbReference type="ChEBI" id="CHEBI:15378"/>
        <dbReference type="ChEBI" id="CHEBI:57379"/>
        <dbReference type="ChEBI" id="CHEBI:58343"/>
        <dbReference type="ChEBI" id="CHEBI:132018"/>
    </reaction>
</comment>
<feature type="transmembrane region" description="Helical" evidence="9">
    <location>
        <begin position="217"/>
        <end position="238"/>
    </location>
</feature>
<dbReference type="HOGENOM" id="CLU_086757_0_0_1"/>
<dbReference type="Proteomes" id="UP000006968">
    <property type="component" value="Chromosome XIII"/>
</dbReference>
<feature type="transmembrane region" description="Helical" evidence="9">
    <location>
        <begin position="12"/>
        <end position="30"/>
    </location>
</feature>
<comment type="catalytic activity">
    <reaction evidence="8">
        <text>(5Z,8Z,11Z,14Z)-eicosatetraenoyl-CoA + H2O = S-(5Z,8Z,11Z,14Z-eicosatetraenoyl)-4'-phosphopantetheine + adenosine 3',5'-bisphosphate + 2 H(+)</text>
        <dbReference type="Rhea" id="RHEA:65568"/>
        <dbReference type="ChEBI" id="CHEBI:15377"/>
        <dbReference type="ChEBI" id="CHEBI:15378"/>
        <dbReference type="ChEBI" id="CHEBI:57368"/>
        <dbReference type="ChEBI" id="CHEBI:58343"/>
        <dbReference type="ChEBI" id="CHEBI:156554"/>
    </reaction>
</comment>
<gene>
    <name evidence="8" type="primary">YFT2</name>
    <name evidence="8" type="synonym">FIT2A</name>
    <name evidence="10" type="ORF">SU7_2676</name>
</gene>
<evidence type="ECO:0000256" key="7">
    <source>
        <dbReference type="ARBA" id="ARBA00023136"/>
    </source>
</evidence>
<evidence type="ECO:0000256" key="2">
    <source>
        <dbReference type="ARBA" id="ARBA00022692"/>
    </source>
</evidence>
<comment type="caution">
    <text evidence="10">The sequence shown here is derived from an EMBL/GenBank/DDBJ whole genome shotgun (WGS) entry which is preliminary data.</text>
</comment>
<accession>J8PJJ4</accession>
<evidence type="ECO:0000256" key="6">
    <source>
        <dbReference type="ARBA" id="ARBA00023098"/>
    </source>
</evidence>
<comment type="catalytic activity">
    <reaction evidence="8">
        <text>(9Z)-octadecenoyl-CoA + H2O = S-(9Z-octadecenoyl)-4'-phosphopantetheine + adenosine 3',5'-bisphosphate + 2 H(+)</text>
        <dbReference type="Rhea" id="RHEA:65564"/>
        <dbReference type="ChEBI" id="CHEBI:15377"/>
        <dbReference type="ChEBI" id="CHEBI:15378"/>
        <dbReference type="ChEBI" id="CHEBI:57387"/>
        <dbReference type="ChEBI" id="CHEBI:58343"/>
        <dbReference type="ChEBI" id="CHEBI:156553"/>
    </reaction>
</comment>
<keyword evidence="2 8" id="KW-0812">Transmembrane</keyword>
<evidence type="ECO:0000256" key="5">
    <source>
        <dbReference type="ARBA" id="ARBA00022989"/>
    </source>
</evidence>